<dbReference type="EMBL" id="GBXM01109220">
    <property type="protein sequence ID" value="JAG99356.1"/>
    <property type="molecule type" value="Transcribed_RNA"/>
</dbReference>
<reference evidence="1" key="2">
    <citation type="journal article" date="2015" name="Fish Shellfish Immunol.">
        <title>Early steps in the European eel (Anguilla anguilla)-Vibrio vulnificus interaction in the gills: Role of the RtxA13 toxin.</title>
        <authorList>
            <person name="Callol A."/>
            <person name="Pajuelo D."/>
            <person name="Ebbesson L."/>
            <person name="Teles M."/>
            <person name="MacKenzie S."/>
            <person name="Amaro C."/>
        </authorList>
    </citation>
    <scope>NUCLEOTIDE SEQUENCE</scope>
</reference>
<proteinExistence type="predicted"/>
<protein>
    <submittedName>
        <fullName evidence="1">Uncharacterized protein</fullName>
    </submittedName>
</protein>
<dbReference type="AlphaFoldDB" id="A0A0E9P593"/>
<evidence type="ECO:0000313" key="1">
    <source>
        <dbReference type="EMBL" id="JAG99356.1"/>
    </source>
</evidence>
<name>A0A0E9P593_ANGAN</name>
<organism evidence="1">
    <name type="scientific">Anguilla anguilla</name>
    <name type="common">European freshwater eel</name>
    <name type="synonym">Muraena anguilla</name>
    <dbReference type="NCBI Taxonomy" id="7936"/>
    <lineage>
        <taxon>Eukaryota</taxon>
        <taxon>Metazoa</taxon>
        <taxon>Chordata</taxon>
        <taxon>Craniata</taxon>
        <taxon>Vertebrata</taxon>
        <taxon>Euteleostomi</taxon>
        <taxon>Actinopterygii</taxon>
        <taxon>Neopterygii</taxon>
        <taxon>Teleostei</taxon>
        <taxon>Anguilliformes</taxon>
        <taxon>Anguillidae</taxon>
        <taxon>Anguilla</taxon>
    </lineage>
</organism>
<reference evidence="1" key="1">
    <citation type="submission" date="2014-11" db="EMBL/GenBank/DDBJ databases">
        <authorList>
            <person name="Amaro Gonzalez C."/>
        </authorList>
    </citation>
    <scope>NUCLEOTIDE SEQUENCE</scope>
</reference>
<sequence length="61" mass="6961">MRRALIFFASRLVIVPKLAKFSPLSHARKLTKFSRHVRYGSQFIMHGSHATDSVPPAKLQK</sequence>
<accession>A0A0E9P593</accession>